<name>A0A9P8M0R4_9HYPO</name>
<dbReference type="AlphaFoldDB" id="A0A9P8M0R4"/>
<protein>
    <submittedName>
        <fullName evidence="2">Uncharacterized protein</fullName>
    </submittedName>
</protein>
<evidence type="ECO:0000256" key="1">
    <source>
        <dbReference type="SAM" id="MobiDB-lite"/>
    </source>
</evidence>
<reference evidence="2 3" key="1">
    <citation type="submission" date="2020-07" db="EMBL/GenBank/DDBJ databases">
        <title>Metarhizium humberi genome.</title>
        <authorList>
            <person name="Lysoe E."/>
        </authorList>
    </citation>
    <scope>NUCLEOTIDE SEQUENCE [LARGE SCALE GENOMIC DNA]</scope>
    <source>
        <strain evidence="2 3">ESALQ1638</strain>
    </source>
</reference>
<keyword evidence="3" id="KW-1185">Reference proteome</keyword>
<dbReference type="EMBL" id="JACEFI010000064">
    <property type="protein sequence ID" value="KAH0591645.1"/>
    <property type="molecule type" value="Genomic_DNA"/>
</dbReference>
<organism evidence="2 3">
    <name type="scientific">Metarhizium humberi</name>
    <dbReference type="NCBI Taxonomy" id="2596975"/>
    <lineage>
        <taxon>Eukaryota</taxon>
        <taxon>Fungi</taxon>
        <taxon>Dikarya</taxon>
        <taxon>Ascomycota</taxon>
        <taxon>Pezizomycotina</taxon>
        <taxon>Sordariomycetes</taxon>
        <taxon>Hypocreomycetidae</taxon>
        <taxon>Hypocreales</taxon>
        <taxon>Clavicipitaceae</taxon>
        <taxon>Metarhizium</taxon>
    </lineage>
</organism>
<evidence type="ECO:0000313" key="2">
    <source>
        <dbReference type="EMBL" id="KAH0591645.1"/>
    </source>
</evidence>
<feature type="compositionally biased region" description="Polar residues" evidence="1">
    <location>
        <begin position="69"/>
        <end position="85"/>
    </location>
</feature>
<accession>A0A9P8M0R4</accession>
<evidence type="ECO:0000313" key="3">
    <source>
        <dbReference type="Proteomes" id="UP000764110"/>
    </source>
</evidence>
<proteinExistence type="predicted"/>
<dbReference type="Proteomes" id="UP000764110">
    <property type="component" value="Unassembled WGS sequence"/>
</dbReference>
<sequence length="163" mass="18191">MAWGSSPTGGYSSCEERESKIICKADFMNLLTIDGLTPLCQEKGGCGKCKVEDWDLHVDIICEIAAQNNTSARPQETPKPQETNPQFPPQRDDVNGVDTGPVSPQQMEKLICNQFKDPKANCENALRQCVFEQKDNLRNFNSPKDFWQAVGECASKVLTLKEH</sequence>
<comment type="caution">
    <text evidence="2">The sequence shown here is derived from an EMBL/GenBank/DDBJ whole genome shotgun (WGS) entry which is preliminary data.</text>
</comment>
<gene>
    <name evidence="2" type="ORF">MHUMG1_10623</name>
</gene>
<feature type="region of interest" description="Disordered" evidence="1">
    <location>
        <begin position="69"/>
        <end position="101"/>
    </location>
</feature>